<dbReference type="PANTHER" id="PTHR30157:SF0">
    <property type="entry name" value="NADPH-DEPENDENT FERRIC-CHELATE REDUCTASE"/>
    <property type="match status" value="1"/>
</dbReference>
<dbReference type="PROSITE" id="PS51384">
    <property type="entry name" value="FAD_FR"/>
    <property type="match status" value="1"/>
</dbReference>
<dbReference type="GO" id="GO:0016491">
    <property type="term" value="F:oxidoreductase activity"/>
    <property type="evidence" value="ECO:0007669"/>
    <property type="project" value="InterPro"/>
</dbReference>
<dbReference type="InterPro" id="IPR017938">
    <property type="entry name" value="Riboflavin_synthase-like_b-brl"/>
</dbReference>
<dbReference type="SUPFAM" id="SSF63380">
    <property type="entry name" value="Riboflavin synthase domain-like"/>
    <property type="match status" value="1"/>
</dbReference>
<dbReference type="AlphaFoldDB" id="A0A7I7S179"/>
<dbReference type="RefSeq" id="WP_163919948.1">
    <property type="nucleotide sequence ID" value="NZ_AP022593.1"/>
</dbReference>
<dbReference type="CDD" id="cd06193">
    <property type="entry name" value="siderophore_interacting"/>
    <property type="match status" value="1"/>
</dbReference>
<dbReference type="InterPro" id="IPR017927">
    <property type="entry name" value="FAD-bd_FR_type"/>
</dbReference>
<accession>A0A7I7S179</accession>
<organism evidence="2 3">
    <name type="scientific">Mycolicibacterium arabiense</name>
    <dbReference type="NCBI Taxonomy" id="1286181"/>
    <lineage>
        <taxon>Bacteria</taxon>
        <taxon>Bacillati</taxon>
        <taxon>Actinomycetota</taxon>
        <taxon>Actinomycetes</taxon>
        <taxon>Mycobacteriales</taxon>
        <taxon>Mycobacteriaceae</taxon>
        <taxon>Mycolicibacterium</taxon>
    </lineage>
</organism>
<proteinExistence type="predicted"/>
<dbReference type="Gene3D" id="2.40.30.10">
    <property type="entry name" value="Translation factors"/>
    <property type="match status" value="1"/>
</dbReference>
<dbReference type="InterPro" id="IPR039374">
    <property type="entry name" value="SIP_fam"/>
</dbReference>
<protein>
    <submittedName>
        <fullName evidence="2">Siderophore-interacting protein</fullName>
    </submittedName>
</protein>
<evidence type="ECO:0000313" key="3">
    <source>
        <dbReference type="Proteomes" id="UP000467428"/>
    </source>
</evidence>
<dbReference type="InterPro" id="IPR007037">
    <property type="entry name" value="SIP_rossman_dom"/>
</dbReference>
<gene>
    <name evidence="2" type="ORF">MARA_39410</name>
</gene>
<reference evidence="2 3" key="1">
    <citation type="journal article" date="2019" name="Emerg. Microbes Infect.">
        <title>Comprehensive subspecies identification of 175 nontuberculous mycobacteria species based on 7547 genomic profiles.</title>
        <authorList>
            <person name="Matsumoto Y."/>
            <person name="Kinjo T."/>
            <person name="Motooka D."/>
            <person name="Nabeya D."/>
            <person name="Jung N."/>
            <person name="Uechi K."/>
            <person name="Horii T."/>
            <person name="Iida T."/>
            <person name="Fujita J."/>
            <person name="Nakamura S."/>
        </authorList>
    </citation>
    <scope>NUCLEOTIDE SEQUENCE [LARGE SCALE GENOMIC DNA]</scope>
    <source>
        <strain evidence="2 3">JCM 18538</strain>
    </source>
</reference>
<geneLocation type="plasmid" evidence="3">
    <name>pjcm18538 dna</name>
</geneLocation>
<dbReference type="EMBL" id="AP022593">
    <property type="protein sequence ID" value="BBY50473.1"/>
    <property type="molecule type" value="Genomic_DNA"/>
</dbReference>
<name>A0A7I7S179_9MYCO</name>
<evidence type="ECO:0000259" key="1">
    <source>
        <dbReference type="PROSITE" id="PS51384"/>
    </source>
</evidence>
<dbReference type="Gene3D" id="3.40.50.80">
    <property type="entry name" value="Nucleotide-binding domain of ferredoxin-NADP reductase (FNR) module"/>
    <property type="match status" value="1"/>
</dbReference>
<feature type="domain" description="FAD-binding FR-type" evidence="1">
    <location>
        <begin position="17"/>
        <end position="132"/>
    </location>
</feature>
<dbReference type="Pfam" id="PF04954">
    <property type="entry name" value="SIP"/>
    <property type="match status" value="1"/>
</dbReference>
<dbReference type="Pfam" id="PF08021">
    <property type="entry name" value="FAD_binding_9"/>
    <property type="match status" value="1"/>
</dbReference>
<keyword evidence="3" id="KW-1185">Reference proteome</keyword>
<dbReference type="InterPro" id="IPR039261">
    <property type="entry name" value="FNR_nucleotide-bd"/>
</dbReference>
<sequence length="255" mass="28519">MATLIDSIPFLNTLRDSVFLTATVSDITNLTPTMRRIRFRDDRLKQLAWKPGQHVRLQVGGLLESALRWHPHDALRTYSIYDANPDLGTLDIVMLDHSGDPGRPTPARLWSSGTAIGHRVQMTHPQGNFVLRDGVPYHLFAGEETASVAFAAMLRSIPDDADVYGVVEAATAADHLELDRPMNRVERGDASAENSELLAQALRELALPDHPGAAYLAGEARTVQTLRRILVDERGWDRRNVRTKPFWTPNRRGME</sequence>
<evidence type="ECO:0000313" key="2">
    <source>
        <dbReference type="EMBL" id="BBY50473.1"/>
    </source>
</evidence>
<dbReference type="InterPro" id="IPR013113">
    <property type="entry name" value="SIP_FAD-bd"/>
</dbReference>
<dbReference type="PANTHER" id="PTHR30157">
    <property type="entry name" value="FERRIC REDUCTASE, NADPH-DEPENDENT"/>
    <property type="match status" value="1"/>
</dbReference>
<dbReference type="KEGG" id="marz:MARA_39410"/>
<dbReference type="Proteomes" id="UP000467428">
    <property type="component" value="Chromosome"/>
</dbReference>